<protein>
    <submittedName>
        <fullName evidence="1">Uncharacterized protein</fullName>
    </submittedName>
</protein>
<dbReference type="KEGG" id="alus:STSP2_03178"/>
<evidence type="ECO:0000313" key="2">
    <source>
        <dbReference type="Proteomes" id="UP000189674"/>
    </source>
</evidence>
<dbReference type="RefSeq" id="WP_169853268.1">
    <property type="nucleotide sequence ID" value="NZ_CP019791.1"/>
</dbReference>
<name>A0A1U9NQH5_9BACT</name>
<reference evidence="2" key="1">
    <citation type="submission" date="2017-02" db="EMBL/GenBank/DDBJ databases">
        <title>Comparative genomics and description of representatives of a novel lineage of planctomycetes thriving in anoxic sediments.</title>
        <authorList>
            <person name="Spring S."/>
            <person name="Bunk B."/>
            <person name="Sproer C."/>
        </authorList>
    </citation>
    <scope>NUCLEOTIDE SEQUENCE [LARGE SCALE GENOMIC DNA]</scope>
    <source>
        <strain evidence="2">ST-NAGAB-D1</strain>
    </source>
</reference>
<accession>A0A1U9NQH5</accession>
<sequence>MDKRSSVSAVSAPRRTDERTARDLDFARERLLKNIQERLREKDTLYLIALHDWLSD</sequence>
<dbReference type="AlphaFoldDB" id="A0A1U9NQH5"/>
<proteinExistence type="predicted"/>
<dbReference type="EMBL" id="CP019791">
    <property type="protein sequence ID" value="AQT69978.1"/>
    <property type="molecule type" value="Genomic_DNA"/>
</dbReference>
<gene>
    <name evidence="1" type="ORF">STSP2_03178</name>
</gene>
<keyword evidence="2" id="KW-1185">Reference proteome</keyword>
<organism evidence="1 2">
    <name type="scientific">Anaerohalosphaera lusitana</name>
    <dbReference type="NCBI Taxonomy" id="1936003"/>
    <lineage>
        <taxon>Bacteria</taxon>
        <taxon>Pseudomonadati</taxon>
        <taxon>Planctomycetota</taxon>
        <taxon>Phycisphaerae</taxon>
        <taxon>Sedimentisphaerales</taxon>
        <taxon>Anaerohalosphaeraceae</taxon>
        <taxon>Anaerohalosphaera</taxon>
    </lineage>
</organism>
<dbReference type="Proteomes" id="UP000189674">
    <property type="component" value="Chromosome"/>
</dbReference>
<evidence type="ECO:0000313" key="1">
    <source>
        <dbReference type="EMBL" id="AQT69978.1"/>
    </source>
</evidence>